<feature type="non-terminal residue" evidence="1">
    <location>
        <position position="1"/>
    </location>
</feature>
<organism evidence="1">
    <name type="scientific">marine sediment metagenome</name>
    <dbReference type="NCBI Taxonomy" id="412755"/>
    <lineage>
        <taxon>unclassified sequences</taxon>
        <taxon>metagenomes</taxon>
        <taxon>ecological metagenomes</taxon>
    </lineage>
</organism>
<name>A0A0F8WZA5_9ZZZZ</name>
<protein>
    <submittedName>
        <fullName evidence="1">Uncharacterized protein</fullName>
    </submittedName>
</protein>
<sequence length="129" mass="13875">AMPSRRWETVMGSNAVLIAELEQAKEGSRALSDRVLLALGYSLKTRTLEWYTPAGVVIGHNSDWSRRPDPSRNLQCAVDLVPEGHPWTLDSIGIVEMGTTTGKPVEGIAATRAIAMCIAILKAMEAGDG</sequence>
<gene>
    <name evidence="1" type="ORF">LCGC14_3006570</name>
</gene>
<accession>A0A0F8WZA5</accession>
<proteinExistence type="predicted"/>
<comment type="caution">
    <text evidence="1">The sequence shown here is derived from an EMBL/GenBank/DDBJ whole genome shotgun (WGS) entry which is preliminary data.</text>
</comment>
<evidence type="ECO:0000313" key="1">
    <source>
        <dbReference type="EMBL" id="KKK62212.1"/>
    </source>
</evidence>
<dbReference type="EMBL" id="LAZR01062103">
    <property type="protein sequence ID" value="KKK62212.1"/>
    <property type="molecule type" value="Genomic_DNA"/>
</dbReference>
<dbReference type="AlphaFoldDB" id="A0A0F8WZA5"/>
<reference evidence="1" key="1">
    <citation type="journal article" date="2015" name="Nature">
        <title>Complex archaea that bridge the gap between prokaryotes and eukaryotes.</title>
        <authorList>
            <person name="Spang A."/>
            <person name="Saw J.H."/>
            <person name="Jorgensen S.L."/>
            <person name="Zaremba-Niedzwiedzka K."/>
            <person name="Martijn J."/>
            <person name="Lind A.E."/>
            <person name="van Eijk R."/>
            <person name="Schleper C."/>
            <person name="Guy L."/>
            <person name="Ettema T.J."/>
        </authorList>
    </citation>
    <scope>NUCLEOTIDE SEQUENCE</scope>
</reference>